<evidence type="ECO:0000313" key="2">
    <source>
        <dbReference type="EMBL" id="BDZ46819.1"/>
    </source>
</evidence>
<accession>A0ABM8GET5</accession>
<proteinExistence type="predicted"/>
<protein>
    <submittedName>
        <fullName evidence="2">Uncharacterized protein</fullName>
    </submittedName>
</protein>
<evidence type="ECO:0000313" key="3">
    <source>
        <dbReference type="Proteomes" id="UP001321498"/>
    </source>
</evidence>
<feature type="region of interest" description="Disordered" evidence="1">
    <location>
        <begin position="37"/>
        <end position="57"/>
    </location>
</feature>
<dbReference type="EMBL" id="AP027731">
    <property type="protein sequence ID" value="BDZ46819.1"/>
    <property type="molecule type" value="Genomic_DNA"/>
</dbReference>
<dbReference type="Proteomes" id="UP001321498">
    <property type="component" value="Chromosome"/>
</dbReference>
<organism evidence="2 3">
    <name type="scientific">Naasia aerilata</name>
    <dbReference type="NCBI Taxonomy" id="1162966"/>
    <lineage>
        <taxon>Bacteria</taxon>
        <taxon>Bacillati</taxon>
        <taxon>Actinomycetota</taxon>
        <taxon>Actinomycetes</taxon>
        <taxon>Micrococcales</taxon>
        <taxon>Microbacteriaceae</taxon>
        <taxon>Naasia</taxon>
    </lineage>
</organism>
<keyword evidence="3" id="KW-1185">Reference proteome</keyword>
<reference evidence="3" key="1">
    <citation type="journal article" date="2019" name="Int. J. Syst. Evol. Microbiol.">
        <title>The Global Catalogue of Microorganisms (GCM) 10K type strain sequencing project: providing services to taxonomists for standard genome sequencing and annotation.</title>
        <authorList>
            <consortium name="The Broad Institute Genomics Platform"/>
            <consortium name="The Broad Institute Genome Sequencing Center for Infectious Disease"/>
            <person name="Wu L."/>
            <person name="Ma J."/>
        </authorList>
    </citation>
    <scope>NUCLEOTIDE SEQUENCE [LARGE SCALE GENOMIC DNA]</scope>
    <source>
        <strain evidence="3">NBRC 108725</strain>
    </source>
</reference>
<sequence>MISRADQEDTPSRGAVRLIRVREVIALEVLPNRGRRRFSTAGDPLSEGRATLPRMTTPTPTIDSILSAFFRERRKGVSGPRHGDITRVETSLRDFAEFFGPSRLCAHHQSVLGRERRAGRRNPVAHLLRADALLDILAAFVALSVPVEEQRRRLQLQLVAALLSSLLERRLVDGADVAYLFQLRRQVRRMEAGLPARRETQP</sequence>
<gene>
    <name evidence="2" type="ORF">GCM10025866_27280</name>
</gene>
<evidence type="ECO:0000256" key="1">
    <source>
        <dbReference type="SAM" id="MobiDB-lite"/>
    </source>
</evidence>
<name>A0ABM8GET5_9MICO</name>